<comment type="caution">
    <text evidence="1">The sequence shown here is derived from an EMBL/GenBank/DDBJ whole genome shotgun (WGS) entry which is preliminary data.</text>
</comment>
<dbReference type="RefSeq" id="WP_237877300.1">
    <property type="nucleotide sequence ID" value="NZ_JAKLTR010000034.1"/>
</dbReference>
<protein>
    <recommendedName>
        <fullName evidence="3">TIGR02646 family protein</fullName>
    </recommendedName>
</protein>
<accession>A0ABS9L0L7</accession>
<reference evidence="1" key="1">
    <citation type="submission" date="2022-01" db="EMBL/GenBank/DDBJ databases">
        <authorList>
            <person name="Jo J.-H."/>
            <person name="Im W.-T."/>
        </authorList>
    </citation>
    <scope>NUCLEOTIDE SEQUENCE</scope>
    <source>
        <strain evidence="1">NA20</strain>
    </source>
</reference>
<name>A0ABS9L0L7_9BACT</name>
<dbReference type="Proteomes" id="UP001165367">
    <property type="component" value="Unassembled WGS sequence"/>
</dbReference>
<organism evidence="1 2">
    <name type="scientific">Terrimonas ginsenosidimutans</name>
    <dbReference type="NCBI Taxonomy" id="2908004"/>
    <lineage>
        <taxon>Bacteria</taxon>
        <taxon>Pseudomonadati</taxon>
        <taxon>Bacteroidota</taxon>
        <taxon>Chitinophagia</taxon>
        <taxon>Chitinophagales</taxon>
        <taxon>Chitinophagaceae</taxon>
        <taxon>Terrimonas</taxon>
    </lineage>
</organism>
<sequence>MKFKQIQGSLFFNTVDKTTINDLKPFSSNEWLGKLSGKPWGARTRRDTLKKKIKGALDVLQGDTCAFCGLYLYETSPAQIEHIAPKGYHPQFMYTNNNLCLACVLCNGFEKKGDIDTISVLNPDYDQCTFTIVHPYKDEPDKHYQIANYSQGGITLHYLTSESKKSRDIFDLEGPKQIRARGKQFMHEELKNDPAVETLLKQILRNKYAAK</sequence>
<evidence type="ECO:0008006" key="3">
    <source>
        <dbReference type="Google" id="ProtNLM"/>
    </source>
</evidence>
<evidence type="ECO:0000313" key="1">
    <source>
        <dbReference type="EMBL" id="MCG2618123.1"/>
    </source>
</evidence>
<evidence type="ECO:0000313" key="2">
    <source>
        <dbReference type="Proteomes" id="UP001165367"/>
    </source>
</evidence>
<dbReference type="Gene3D" id="1.10.30.50">
    <property type="match status" value="1"/>
</dbReference>
<keyword evidence="2" id="KW-1185">Reference proteome</keyword>
<dbReference type="EMBL" id="JAKLTR010000034">
    <property type="protein sequence ID" value="MCG2618123.1"/>
    <property type="molecule type" value="Genomic_DNA"/>
</dbReference>
<proteinExistence type="predicted"/>
<gene>
    <name evidence="1" type="ORF">LZZ85_27720</name>
</gene>